<evidence type="ECO:0000256" key="1">
    <source>
        <dbReference type="SAM" id="Coils"/>
    </source>
</evidence>
<feature type="compositionally biased region" description="Acidic residues" evidence="2">
    <location>
        <begin position="419"/>
        <end position="432"/>
    </location>
</feature>
<protein>
    <submittedName>
        <fullName evidence="3">Uncharacterized protein</fullName>
    </submittedName>
</protein>
<accession>A0A9Q1GXD3</accession>
<dbReference type="EMBL" id="JAKOGI010001164">
    <property type="protein sequence ID" value="KAJ8427259.1"/>
    <property type="molecule type" value="Genomic_DNA"/>
</dbReference>
<proteinExistence type="predicted"/>
<name>A0A9Q1GXD3_9CARY</name>
<dbReference type="Proteomes" id="UP001153076">
    <property type="component" value="Unassembled WGS sequence"/>
</dbReference>
<keyword evidence="4" id="KW-1185">Reference proteome</keyword>
<feature type="compositionally biased region" description="Acidic residues" evidence="2">
    <location>
        <begin position="9"/>
        <end position="24"/>
    </location>
</feature>
<gene>
    <name evidence="3" type="ORF">Cgig2_028217</name>
</gene>
<organism evidence="3 4">
    <name type="scientific">Carnegiea gigantea</name>
    <dbReference type="NCBI Taxonomy" id="171969"/>
    <lineage>
        <taxon>Eukaryota</taxon>
        <taxon>Viridiplantae</taxon>
        <taxon>Streptophyta</taxon>
        <taxon>Embryophyta</taxon>
        <taxon>Tracheophyta</taxon>
        <taxon>Spermatophyta</taxon>
        <taxon>Magnoliopsida</taxon>
        <taxon>eudicotyledons</taxon>
        <taxon>Gunneridae</taxon>
        <taxon>Pentapetalae</taxon>
        <taxon>Caryophyllales</taxon>
        <taxon>Cactineae</taxon>
        <taxon>Cactaceae</taxon>
        <taxon>Cactoideae</taxon>
        <taxon>Echinocereeae</taxon>
        <taxon>Carnegiea</taxon>
    </lineage>
</organism>
<feature type="region of interest" description="Disordered" evidence="2">
    <location>
        <begin position="1"/>
        <end position="57"/>
    </location>
</feature>
<feature type="region of interest" description="Disordered" evidence="2">
    <location>
        <begin position="149"/>
        <end position="187"/>
    </location>
</feature>
<evidence type="ECO:0000256" key="2">
    <source>
        <dbReference type="SAM" id="MobiDB-lite"/>
    </source>
</evidence>
<reference evidence="3" key="1">
    <citation type="submission" date="2022-04" db="EMBL/GenBank/DDBJ databases">
        <title>Carnegiea gigantea Genome sequencing and assembly v2.</title>
        <authorList>
            <person name="Copetti D."/>
            <person name="Sanderson M.J."/>
            <person name="Burquez A."/>
            <person name="Wojciechowski M.F."/>
        </authorList>
    </citation>
    <scope>NUCLEOTIDE SEQUENCE</scope>
    <source>
        <strain evidence="3">SGP5-SGP5p</strain>
        <tissue evidence="3">Aerial part</tissue>
    </source>
</reference>
<evidence type="ECO:0000313" key="3">
    <source>
        <dbReference type="EMBL" id="KAJ8427259.1"/>
    </source>
</evidence>
<feature type="compositionally biased region" description="Basic and acidic residues" evidence="2">
    <location>
        <begin position="47"/>
        <end position="57"/>
    </location>
</feature>
<evidence type="ECO:0000313" key="4">
    <source>
        <dbReference type="Proteomes" id="UP001153076"/>
    </source>
</evidence>
<comment type="caution">
    <text evidence="3">The sequence shown here is derived from an EMBL/GenBank/DDBJ whole genome shotgun (WGS) entry which is preliminary data.</text>
</comment>
<sequence>MMMMKSSKDDDDEDDDGDIDDEEDNRQGSATSAVLERRARLSNADSHSPEDVGVEDRTYDSPIRVSLIGTDSTSFMPTPRVDARIRNPFLDPNQVTRLNQDVGLQASHAGDTSGAGGVDTAFWNIFGSFMPYNVNLIMSALGSMQQSQSLLHSPLDSTPHPTPQPAVVPTPQCTPEPHAQATSQHSGGCIVPWSEHEMAVREKILIESEGDTYLLYYPFTKYEMLLVYNSVGVKQLKNLFAYTCKLRKKDTHMRRKKDNQGNWVCKKLELRLEEHKKRWQEYRSSQSSTDDSSQSPPLYERDIWVKGNLTSKGRVYGFGAKGVVMEQRSPLSVSSHSSSINSYDAREMAMRLNESVVKAAEEVEEEIRAKEAKFENELTQEKAARQREKEKVKSKISKLWRFFKSQQAGSSIAPADTTPSEDDDEGETDPSDSGDSSHD</sequence>
<feature type="compositionally biased region" description="Pro residues" evidence="2">
    <location>
        <begin position="160"/>
        <end position="174"/>
    </location>
</feature>
<feature type="coiled-coil region" evidence="1">
    <location>
        <begin position="353"/>
        <end position="395"/>
    </location>
</feature>
<feature type="region of interest" description="Disordered" evidence="2">
    <location>
        <begin position="407"/>
        <end position="439"/>
    </location>
</feature>
<keyword evidence="1" id="KW-0175">Coiled coil</keyword>
<dbReference type="AlphaFoldDB" id="A0A9Q1GXD3"/>